<dbReference type="CDD" id="cd03023">
    <property type="entry name" value="DsbA_Com1_like"/>
    <property type="match status" value="1"/>
</dbReference>
<comment type="caution">
    <text evidence="4">The sequence shown here is derived from an EMBL/GenBank/DDBJ whole genome shotgun (WGS) entry which is preliminary data.</text>
</comment>
<keyword evidence="5" id="KW-1185">Reference proteome</keyword>
<dbReference type="Proteomes" id="UP000664288">
    <property type="component" value="Unassembled WGS sequence"/>
</dbReference>
<dbReference type="InterPro" id="IPR006311">
    <property type="entry name" value="TAT_signal"/>
</dbReference>
<dbReference type="EMBL" id="JAFMPY010000005">
    <property type="protein sequence ID" value="MBO0903384.1"/>
    <property type="molecule type" value="Genomic_DNA"/>
</dbReference>
<dbReference type="InterPro" id="IPR012336">
    <property type="entry name" value="Thioredoxin-like_fold"/>
</dbReference>
<dbReference type="SUPFAM" id="SSF52833">
    <property type="entry name" value="Thioredoxin-like"/>
    <property type="match status" value="1"/>
</dbReference>
<evidence type="ECO:0000313" key="5">
    <source>
        <dbReference type="Proteomes" id="UP000664288"/>
    </source>
</evidence>
<dbReference type="InterPro" id="IPR019546">
    <property type="entry name" value="TAT_signal_bac_arc"/>
</dbReference>
<sequence length="210" mass="22559">MHHPTLGRRGFLVGATAAFGAAAIGAAKAAGMPPDPTPQEVFGDPGAPVLGNPRGDVNLVEYFDFQCPYCKKIYPDVGRLVREDGNVRYLLKDWPIFGDESVYASQLTLAAGKYRPQALDALMKTRGRLTTKMIDDTLVGAGFKIAVLKENYRRDKAAIDGLLSRNYAQADGFGFSGTPAFVAGTVLFPGVPRMEDVKAALAKARARNHG</sequence>
<feature type="chain" id="PRO_5047290187" evidence="2">
    <location>
        <begin position="30"/>
        <end position="210"/>
    </location>
</feature>
<protein>
    <submittedName>
        <fullName evidence="4">DsbA family protein</fullName>
    </submittedName>
</protein>
<evidence type="ECO:0000313" key="4">
    <source>
        <dbReference type="EMBL" id="MBO0903384.1"/>
    </source>
</evidence>
<dbReference type="InterPro" id="IPR013766">
    <property type="entry name" value="Thioredoxin_domain"/>
</dbReference>
<organism evidence="4 5">
    <name type="scientific">Jiella sonneratiae</name>
    <dbReference type="NCBI Taxonomy" id="2816856"/>
    <lineage>
        <taxon>Bacteria</taxon>
        <taxon>Pseudomonadati</taxon>
        <taxon>Pseudomonadota</taxon>
        <taxon>Alphaproteobacteria</taxon>
        <taxon>Hyphomicrobiales</taxon>
        <taxon>Aurantimonadaceae</taxon>
        <taxon>Jiella</taxon>
    </lineage>
</organism>
<evidence type="ECO:0000256" key="1">
    <source>
        <dbReference type="ARBA" id="ARBA00003565"/>
    </source>
</evidence>
<name>A0ABS3J150_9HYPH</name>
<dbReference type="PROSITE" id="PS51318">
    <property type="entry name" value="TAT"/>
    <property type="match status" value="1"/>
</dbReference>
<dbReference type="Gene3D" id="3.40.30.10">
    <property type="entry name" value="Glutaredoxin"/>
    <property type="match status" value="1"/>
</dbReference>
<feature type="domain" description="Thioredoxin" evidence="3">
    <location>
        <begin position="27"/>
        <end position="206"/>
    </location>
</feature>
<dbReference type="PROSITE" id="PS51352">
    <property type="entry name" value="THIOREDOXIN_2"/>
    <property type="match status" value="1"/>
</dbReference>
<gene>
    <name evidence="4" type="ORF">J1C47_06995</name>
</gene>
<comment type="function">
    <text evidence="1">May be required for disulfide bond formation in some proteins.</text>
</comment>
<dbReference type="NCBIfam" id="TIGR01409">
    <property type="entry name" value="TAT_signal_seq"/>
    <property type="match status" value="1"/>
</dbReference>
<dbReference type="InterPro" id="IPR036249">
    <property type="entry name" value="Thioredoxin-like_sf"/>
</dbReference>
<dbReference type="RefSeq" id="WP_207350019.1">
    <property type="nucleotide sequence ID" value="NZ_JAFMPY010000005.1"/>
</dbReference>
<feature type="signal peptide" evidence="2">
    <location>
        <begin position="1"/>
        <end position="29"/>
    </location>
</feature>
<proteinExistence type="predicted"/>
<accession>A0ABS3J150</accession>
<keyword evidence="2" id="KW-0732">Signal</keyword>
<dbReference type="Pfam" id="PF13462">
    <property type="entry name" value="Thioredoxin_4"/>
    <property type="match status" value="1"/>
</dbReference>
<evidence type="ECO:0000259" key="3">
    <source>
        <dbReference type="PROSITE" id="PS51352"/>
    </source>
</evidence>
<reference evidence="4 5" key="1">
    <citation type="submission" date="2021-03" db="EMBL/GenBank/DDBJ databases">
        <title>Whole genome sequence of Jiella sp. MQZ13P-4.</title>
        <authorList>
            <person name="Tuo L."/>
        </authorList>
    </citation>
    <scope>NUCLEOTIDE SEQUENCE [LARGE SCALE GENOMIC DNA]</scope>
    <source>
        <strain evidence="4 5">MQZ13P-4</strain>
    </source>
</reference>
<evidence type="ECO:0000256" key="2">
    <source>
        <dbReference type="SAM" id="SignalP"/>
    </source>
</evidence>